<name>F0T1R1_SYNGF</name>
<dbReference type="PROSITE" id="PS01229">
    <property type="entry name" value="COF_2"/>
    <property type="match status" value="1"/>
</dbReference>
<dbReference type="KEGG" id="sgy:Sgly_3221"/>
<gene>
    <name evidence="1" type="ordered locus">Sgly_3221</name>
</gene>
<dbReference type="eggNOG" id="COG0561">
    <property type="taxonomic scope" value="Bacteria"/>
</dbReference>
<reference evidence="1 2" key="1">
    <citation type="journal article" date="2011" name="Stand. Genomic Sci.">
        <title>Complete genome sequence of Syntrophobotulus glycolicus type strain (FlGlyR).</title>
        <authorList>
            <person name="Han C."/>
            <person name="Mwirichia R."/>
            <person name="Chertkov O."/>
            <person name="Held B."/>
            <person name="Lapidus A."/>
            <person name="Nolan M."/>
            <person name="Lucas S."/>
            <person name="Hammon N."/>
            <person name="Deshpande S."/>
            <person name="Cheng J.F."/>
            <person name="Tapia R."/>
            <person name="Goodwin L."/>
            <person name="Pitluck S."/>
            <person name="Huntemann M."/>
            <person name="Liolios K."/>
            <person name="Ivanova N."/>
            <person name="Pagani I."/>
            <person name="Mavromatis K."/>
            <person name="Ovchinikova G."/>
            <person name="Pati A."/>
            <person name="Chen A."/>
            <person name="Palaniappan K."/>
            <person name="Land M."/>
            <person name="Hauser L."/>
            <person name="Brambilla E.M."/>
            <person name="Rohde M."/>
            <person name="Spring S."/>
            <person name="Sikorski J."/>
            <person name="Goker M."/>
            <person name="Woyke T."/>
            <person name="Bristow J."/>
            <person name="Eisen J.A."/>
            <person name="Markowitz V."/>
            <person name="Hugenholtz P."/>
            <person name="Kyrpides N.C."/>
            <person name="Klenk H.P."/>
            <person name="Detter J.C."/>
        </authorList>
    </citation>
    <scope>NUCLEOTIDE SEQUENCE [LARGE SCALE GENOMIC DNA]</scope>
    <source>
        <strain evidence="2">DSM 8271 / FlGlyR</strain>
    </source>
</reference>
<dbReference type="RefSeq" id="WP_013626210.1">
    <property type="nucleotide sequence ID" value="NC_015172.1"/>
</dbReference>
<dbReference type="InterPro" id="IPR023214">
    <property type="entry name" value="HAD_sf"/>
</dbReference>
<dbReference type="Gene3D" id="3.40.50.1000">
    <property type="entry name" value="HAD superfamily/HAD-like"/>
    <property type="match status" value="1"/>
</dbReference>
<protein>
    <submittedName>
        <fullName evidence="1">Cof-like hydrolase</fullName>
    </submittedName>
</protein>
<dbReference type="SFLD" id="SFLDG01140">
    <property type="entry name" value="C2.B:_Phosphomannomutase_and_P"/>
    <property type="match status" value="1"/>
</dbReference>
<dbReference type="GO" id="GO:0016791">
    <property type="term" value="F:phosphatase activity"/>
    <property type="evidence" value="ECO:0007669"/>
    <property type="project" value="UniProtKB-ARBA"/>
</dbReference>
<organism evidence="1 2">
    <name type="scientific">Syntrophobotulus glycolicus (strain DSM 8271 / FlGlyR)</name>
    <dbReference type="NCBI Taxonomy" id="645991"/>
    <lineage>
        <taxon>Bacteria</taxon>
        <taxon>Bacillati</taxon>
        <taxon>Bacillota</taxon>
        <taxon>Clostridia</taxon>
        <taxon>Eubacteriales</taxon>
        <taxon>Desulfitobacteriaceae</taxon>
        <taxon>Syntrophobotulus</taxon>
    </lineage>
</organism>
<proteinExistence type="predicted"/>
<dbReference type="SFLD" id="SFLDG01144">
    <property type="entry name" value="C2.B.4:_PGP_Like"/>
    <property type="match status" value="1"/>
</dbReference>
<dbReference type="SFLD" id="SFLDS00003">
    <property type="entry name" value="Haloacid_Dehalogenase"/>
    <property type="match status" value="1"/>
</dbReference>
<dbReference type="CDD" id="cd07516">
    <property type="entry name" value="HAD_Pase"/>
    <property type="match status" value="1"/>
</dbReference>
<dbReference type="InterPro" id="IPR036412">
    <property type="entry name" value="HAD-like_sf"/>
</dbReference>
<dbReference type="PANTHER" id="PTHR10000:SF8">
    <property type="entry name" value="HAD SUPERFAMILY HYDROLASE-LIKE, TYPE 3"/>
    <property type="match status" value="1"/>
</dbReference>
<keyword evidence="2" id="KW-1185">Reference proteome</keyword>
<dbReference type="EMBL" id="CP002547">
    <property type="protein sequence ID" value="ADY57485.1"/>
    <property type="molecule type" value="Genomic_DNA"/>
</dbReference>
<dbReference type="STRING" id="645991.Sgly_3221"/>
<dbReference type="NCBIfam" id="TIGR00099">
    <property type="entry name" value="Cof-subfamily"/>
    <property type="match status" value="1"/>
</dbReference>
<accession>F0T1R1</accession>
<dbReference type="NCBIfam" id="TIGR01482">
    <property type="entry name" value="SPP-subfamily"/>
    <property type="match status" value="1"/>
</dbReference>
<dbReference type="OrthoDB" id="9781413at2"/>
<dbReference type="Gene3D" id="3.30.1240.10">
    <property type="match status" value="1"/>
</dbReference>
<sequence length="274" mass="30934">MIKLIAIDMDETLLNHDWKISRRNVEAIRQAAAQGVRVTLATGRMAASCRKFAKELGLDVPVITYHGALVEEALSGEVLYRKVIPISLAEPIIRELLDRKVHTQVYVKDRVFVNQANEYSDYYRRMSGVNVEETDVFALMKEEKEGFEKILLIGREKEIAELTGELTSRYAQSLHFTSSRPIYLDLLNKSVNKGTAIKDLADQLGIRREEVMAIGDSWNDREMIEYAGIGVAMGNAREEIKEIADYITDSNAEDGVAKAIENLVLAQEIKQEQN</sequence>
<keyword evidence="1" id="KW-0378">Hydrolase</keyword>
<dbReference type="SUPFAM" id="SSF56784">
    <property type="entry name" value="HAD-like"/>
    <property type="match status" value="1"/>
</dbReference>
<dbReference type="InterPro" id="IPR006379">
    <property type="entry name" value="HAD-SF_hydro_IIB"/>
</dbReference>
<dbReference type="InterPro" id="IPR000150">
    <property type="entry name" value="Cof"/>
</dbReference>
<dbReference type="GO" id="GO:0005829">
    <property type="term" value="C:cytosol"/>
    <property type="evidence" value="ECO:0007669"/>
    <property type="project" value="TreeGrafter"/>
</dbReference>
<dbReference type="AlphaFoldDB" id="F0T1R1"/>
<dbReference type="Proteomes" id="UP000007488">
    <property type="component" value="Chromosome"/>
</dbReference>
<dbReference type="GO" id="GO:0000287">
    <property type="term" value="F:magnesium ion binding"/>
    <property type="evidence" value="ECO:0007669"/>
    <property type="project" value="TreeGrafter"/>
</dbReference>
<evidence type="ECO:0000313" key="1">
    <source>
        <dbReference type="EMBL" id="ADY57485.1"/>
    </source>
</evidence>
<dbReference type="HOGENOM" id="CLU_044146_0_1_9"/>
<dbReference type="Pfam" id="PF08282">
    <property type="entry name" value="Hydrolase_3"/>
    <property type="match status" value="1"/>
</dbReference>
<evidence type="ECO:0000313" key="2">
    <source>
        <dbReference type="Proteomes" id="UP000007488"/>
    </source>
</evidence>
<dbReference type="PANTHER" id="PTHR10000">
    <property type="entry name" value="PHOSPHOSERINE PHOSPHATASE"/>
    <property type="match status" value="1"/>
</dbReference>
<reference evidence="2" key="2">
    <citation type="submission" date="2011-02" db="EMBL/GenBank/DDBJ databases">
        <title>The complete genome of Syntrophobotulus glycolicus DSM 8271.</title>
        <authorList>
            <person name="Lucas S."/>
            <person name="Copeland A."/>
            <person name="Lapidus A."/>
            <person name="Bruce D."/>
            <person name="Goodwin L."/>
            <person name="Pitluck S."/>
            <person name="Kyrpides N."/>
            <person name="Mavromatis K."/>
            <person name="Pagani I."/>
            <person name="Ivanova N."/>
            <person name="Mikhailova N."/>
            <person name="Chertkov O."/>
            <person name="Held B."/>
            <person name="Detter J.C."/>
            <person name="Tapia R."/>
            <person name="Han C."/>
            <person name="Land M."/>
            <person name="Hauser L."/>
            <person name="Markowitz V."/>
            <person name="Cheng J.-F."/>
            <person name="Hugenholtz P."/>
            <person name="Woyke T."/>
            <person name="Wu D."/>
            <person name="Spring S."/>
            <person name="Schroeder M."/>
            <person name="Brambilla E."/>
            <person name="Klenk H.-P."/>
            <person name="Eisen J.A."/>
        </authorList>
    </citation>
    <scope>NUCLEOTIDE SEQUENCE [LARGE SCALE GENOMIC DNA]</scope>
    <source>
        <strain evidence="2">DSM 8271 / FlGlyR</strain>
    </source>
</reference>
<dbReference type="NCBIfam" id="TIGR01484">
    <property type="entry name" value="HAD-SF-IIB"/>
    <property type="match status" value="1"/>
</dbReference>